<feature type="transmembrane region" description="Helical" evidence="8">
    <location>
        <begin position="373"/>
        <end position="391"/>
    </location>
</feature>
<dbReference type="GO" id="GO:0015648">
    <property type="term" value="F:lipid-linked peptidoglycan transporter activity"/>
    <property type="evidence" value="ECO:0007669"/>
    <property type="project" value="TreeGrafter"/>
</dbReference>
<feature type="non-terminal residue" evidence="9">
    <location>
        <position position="1"/>
    </location>
</feature>
<feature type="transmembrane region" description="Helical" evidence="8">
    <location>
        <begin position="116"/>
        <end position="139"/>
    </location>
</feature>
<dbReference type="NCBIfam" id="TIGR01695">
    <property type="entry name" value="murJ_mviN"/>
    <property type="match status" value="1"/>
</dbReference>
<evidence type="ECO:0000256" key="1">
    <source>
        <dbReference type="ARBA" id="ARBA00004651"/>
    </source>
</evidence>
<accession>X0RW03</accession>
<keyword evidence="6 8" id="KW-1133">Transmembrane helix</keyword>
<keyword evidence="3 8" id="KW-0812">Transmembrane</keyword>
<dbReference type="EMBL" id="BARS01005410">
    <property type="protein sequence ID" value="GAF72958.1"/>
    <property type="molecule type" value="Genomic_DNA"/>
</dbReference>
<feature type="transmembrane region" description="Helical" evidence="8">
    <location>
        <begin position="339"/>
        <end position="361"/>
    </location>
</feature>
<dbReference type="CDD" id="cd13123">
    <property type="entry name" value="MATE_MurJ_like"/>
    <property type="match status" value="1"/>
</dbReference>
<keyword evidence="4" id="KW-0133">Cell shape</keyword>
<feature type="transmembrane region" description="Helical" evidence="8">
    <location>
        <begin position="87"/>
        <end position="109"/>
    </location>
</feature>
<feature type="non-terminal residue" evidence="9">
    <location>
        <position position="437"/>
    </location>
</feature>
<keyword evidence="2" id="KW-1003">Cell membrane</keyword>
<dbReference type="InterPro" id="IPR051050">
    <property type="entry name" value="Lipid_II_flippase_MurJ/MviN"/>
</dbReference>
<feature type="transmembrane region" description="Helical" evidence="8">
    <location>
        <begin position="145"/>
        <end position="164"/>
    </location>
</feature>
<dbReference type="PANTHER" id="PTHR47019:SF1">
    <property type="entry name" value="LIPID II FLIPPASE MURJ"/>
    <property type="match status" value="1"/>
</dbReference>
<evidence type="ECO:0000313" key="9">
    <source>
        <dbReference type="EMBL" id="GAF72958.1"/>
    </source>
</evidence>
<keyword evidence="7 8" id="KW-0472">Membrane</keyword>
<feature type="transmembrane region" description="Helical" evidence="8">
    <location>
        <begin position="217"/>
        <end position="244"/>
    </location>
</feature>
<dbReference type="PRINTS" id="PR01806">
    <property type="entry name" value="VIRFACTRMVIN"/>
</dbReference>
<evidence type="ECO:0000256" key="5">
    <source>
        <dbReference type="ARBA" id="ARBA00022984"/>
    </source>
</evidence>
<evidence type="ECO:0000256" key="3">
    <source>
        <dbReference type="ARBA" id="ARBA00022692"/>
    </source>
</evidence>
<evidence type="ECO:0000256" key="8">
    <source>
        <dbReference type="SAM" id="Phobius"/>
    </source>
</evidence>
<evidence type="ECO:0000256" key="2">
    <source>
        <dbReference type="ARBA" id="ARBA00022475"/>
    </source>
</evidence>
<feature type="transmembrane region" description="Helical" evidence="8">
    <location>
        <begin position="40"/>
        <end position="67"/>
    </location>
</feature>
<protein>
    <recommendedName>
        <fullName evidence="10">Murein biosynthesis integral membrane protein MurJ</fullName>
    </recommendedName>
</protein>
<feature type="transmembrane region" description="Helical" evidence="8">
    <location>
        <begin position="265"/>
        <end position="285"/>
    </location>
</feature>
<dbReference type="GO" id="GO:0009252">
    <property type="term" value="P:peptidoglycan biosynthetic process"/>
    <property type="evidence" value="ECO:0007669"/>
    <property type="project" value="UniProtKB-KW"/>
</dbReference>
<feature type="transmembrane region" description="Helical" evidence="8">
    <location>
        <begin position="185"/>
        <end position="205"/>
    </location>
</feature>
<evidence type="ECO:0008006" key="10">
    <source>
        <dbReference type="Google" id="ProtNLM"/>
    </source>
</evidence>
<name>X0RW03_9ZZZZ</name>
<dbReference type="GO" id="GO:0005886">
    <property type="term" value="C:plasma membrane"/>
    <property type="evidence" value="ECO:0007669"/>
    <property type="project" value="UniProtKB-SubCell"/>
</dbReference>
<proteinExistence type="predicted"/>
<sequence>GLNSPLTLFYLIAGGALASAFIPVFTGLLTQDRRRGAWKLASAILNWIFIVLILAAILAAVFAPWIVHYILAPGFASDPAKEALTISLLRLMLPSAVFFGLSGLVMGILNSNQKFFIPALAPSMYQIGMIFGVLVLAPYLGIFGLAWGVVIGSVMYFGLQIPSLMRLKPKYFPTFGLNNPNVHEVIRLFGPRLLGVAVVQLNFWVNVRIASQQPEGSITGVVFAFALMLMPQAAIAQSIAIAAMPTFSAQVALGKFDEMRSSLAASLRGVLLLSIPAALGLILLREPLVTLLYQRGEFNERSTELVAWALLWFAVGLVSHAVVEILARAFYALHDTKTPVFIGILAMSLNVVFSYAFSAVFTRIGWMPHGGLALANSVATTLEMGGLLFLMRRKLKGLEGGRIIKGVTQAVIAGMVMSLVLWVWLGATSDGPVWLIA</sequence>
<feature type="transmembrane region" description="Helical" evidence="8">
    <location>
        <begin position="305"/>
        <end position="327"/>
    </location>
</feature>
<dbReference type="PANTHER" id="PTHR47019">
    <property type="entry name" value="LIPID II FLIPPASE MURJ"/>
    <property type="match status" value="1"/>
</dbReference>
<organism evidence="9">
    <name type="scientific">marine sediment metagenome</name>
    <dbReference type="NCBI Taxonomy" id="412755"/>
    <lineage>
        <taxon>unclassified sequences</taxon>
        <taxon>metagenomes</taxon>
        <taxon>ecological metagenomes</taxon>
    </lineage>
</organism>
<dbReference type="GO" id="GO:0034204">
    <property type="term" value="P:lipid translocation"/>
    <property type="evidence" value="ECO:0007669"/>
    <property type="project" value="TreeGrafter"/>
</dbReference>
<gene>
    <name evidence="9" type="ORF">S01H1_10601</name>
</gene>
<comment type="caution">
    <text evidence="9">The sequence shown here is derived from an EMBL/GenBank/DDBJ whole genome shotgun (WGS) entry which is preliminary data.</text>
</comment>
<dbReference type="InterPro" id="IPR004268">
    <property type="entry name" value="MurJ"/>
</dbReference>
<dbReference type="GO" id="GO:0008360">
    <property type="term" value="P:regulation of cell shape"/>
    <property type="evidence" value="ECO:0007669"/>
    <property type="project" value="UniProtKB-KW"/>
</dbReference>
<dbReference type="Pfam" id="PF03023">
    <property type="entry name" value="MurJ"/>
    <property type="match status" value="1"/>
</dbReference>
<keyword evidence="5" id="KW-0573">Peptidoglycan synthesis</keyword>
<evidence type="ECO:0000256" key="7">
    <source>
        <dbReference type="ARBA" id="ARBA00023136"/>
    </source>
</evidence>
<feature type="transmembrane region" description="Helical" evidence="8">
    <location>
        <begin position="403"/>
        <end position="425"/>
    </location>
</feature>
<evidence type="ECO:0000256" key="6">
    <source>
        <dbReference type="ARBA" id="ARBA00022989"/>
    </source>
</evidence>
<evidence type="ECO:0000256" key="4">
    <source>
        <dbReference type="ARBA" id="ARBA00022960"/>
    </source>
</evidence>
<comment type="subcellular location">
    <subcellularLocation>
        <location evidence="1">Cell membrane</location>
        <topology evidence="1">Multi-pass membrane protein</topology>
    </subcellularLocation>
</comment>
<dbReference type="AlphaFoldDB" id="X0RW03"/>
<reference evidence="9" key="1">
    <citation type="journal article" date="2014" name="Front. Microbiol.">
        <title>High frequency of phylogenetically diverse reductive dehalogenase-homologous genes in deep subseafloor sedimentary metagenomes.</title>
        <authorList>
            <person name="Kawai M."/>
            <person name="Futagami T."/>
            <person name="Toyoda A."/>
            <person name="Takaki Y."/>
            <person name="Nishi S."/>
            <person name="Hori S."/>
            <person name="Arai W."/>
            <person name="Tsubouchi T."/>
            <person name="Morono Y."/>
            <person name="Uchiyama I."/>
            <person name="Ito T."/>
            <person name="Fujiyama A."/>
            <person name="Inagaki F."/>
            <person name="Takami H."/>
        </authorList>
    </citation>
    <scope>NUCLEOTIDE SEQUENCE</scope>
    <source>
        <strain evidence="9">Expedition CK06-06</strain>
    </source>
</reference>
<feature type="transmembrane region" description="Helical" evidence="8">
    <location>
        <begin position="6"/>
        <end position="28"/>
    </location>
</feature>